<dbReference type="Gene3D" id="1.20.1540.10">
    <property type="entry name" value="Rhomboid-like"/>
    <property type="match status" value="1"/>
</dbReference>
<evidence type="ECO:0000256" key="4">
    <source>
        <dbReference type="ARBA" id="ARBA00022801"/>
    </source>
</evidence>
<dbReference type="PANTHER" id="PTHR43731">
    <property type="entry name" value="RHOMBOID PROTEASE"/>
    <property type="match status" value="1"/>
</dbReference>
<keyword evidence="5 7" id="KW-1133">Transmembrane helix</keyword>
<dbReference type="InterPro" id="IPR035952">
    <property type="entry name" value="Rhomboid-like_sf"/>
</dbReference>
<feature type="transmembrane region" description="Helical" evidence="7">
    <location>
        <begin position="158"/>
        <end position="176"/>
    </location>
</feature>
<organism evidence="9 10">
    <name type="scientific">Peribacillus cavernae</name>
    <dbReference type="NCBI Taxonomy" id="1674310"/>
    <lineage>
        <taxon>Bacteria</taxon>
        <taxon>Bacillati</taxon>
        <taxon>Bacillota</taxon>
        <taxon>Bacilli</taxon>
        <taxon>Bacillales</taxon>
        <taxon>Bacillaceae</taxon>
        <taxon>Peribacillus</taxon>
    </lineage>
</organism>
<feature type="transmembrane region" description="Helical" evidence="7">
    <location>
        <begin position="182"/>
        <end position="199"/>
    </location>
</feature>
<dbReference type="GO" id="GO:0006508">
    <property type="term" value="P:proteolysis"/>
    <property type="evidence" value="ECO:0007669"/>
    <property type="project" value="UniProtKB-KW"/>
</dbReference>
<comment type="similarity">
    <text evidence="2">Belongs to the peptidase S54 family.</text>
</comment>
<evidence type="ECO:0000256" key="2">
    <source>
        <dbReference type="ARBA" id="ARBA00009045"/>
    </source>
</evidence>
<protein>
    <submittedName>
        <fullName evidence="9">Rhomboid family intramembrane serine protease</fullName>
    </submittedName>
</protein>
<dbReference type="PANTHER" id="PTHR43731:SF14">
    <property type="entry name" value="PRESENILIN-ASSOCIATED RHOMBOID-LIKE PROTEIN, MITOCHONDRIAL"/>
    <property type="match status" value="1"/>
</dbReference>
<feature type="domain" description="Peptidase S54 rhomboid" evidence="8">
    <location>
        <begin position="59"/>
        <end position="195"/>
    </location>
</feature>
<feature type="transmembrane region" description="Helical" evidence="7">
    <location>
        <begin position="103"/>
        <end position="125"/>
    </location>
</feature>
<dbReference type="OrthoDB" id="9813074at2"/>
<feature type="transmembrane region" description="Helical" evidence="7">
    <location>
        <begin position="131"/>
        <end position="146"/>
    </location>
</feature>
<evidence type="ECO:0000256" key="3">
    <source>
        <dbReference type="ARBA" id="ARBA00022692"/>
    </source>
</evidence>
<keyword evidence="3 7" id="KW-0812">Transmembrane</keyword>
<comment type="caution">
    <text evidence="9">The sequence shown here is derived from an EMBL/GenBank/DDBJ whole genome shotgun (WGS) entry which is preliminary data.</text>
</comment>
<dbReference type="InterPro" id="IPR050925">
    <property type="entry name" value="Rhomboid_protease_S54"/>
</dbReference>
<dbReference type="SUPFAM" id="SSF144091">
    <property type="entry name" value="Rhomboid-like"/>
    <property type="match status" value="1"/>
</dbReference>
<feature type="transmembrane region" description="Helical" evidence="7">
    <location>
        <begin position="12"/>
        <end position="39"/>
    </location>
</feature>
<keyword evidence="6 7" id="KW-0472">Membrane</keyword>
<feature type="transmembrane region" description="Helical" evidence="7">
    <location>
        <begin position="69"/>
        <end position="91"/>
    </location>
</feature>
<dbReference type="RefSeq" id="WP_126863943.1">
    <property type="nucleotide sequence ID" value="NZ_JAUSTX010000001.1"/>
</dbReference>
<evidence type="ECO:0000259" key="8">
    <source>
        <dbReference type="Pfam" id="PF01694"/>
    </source>
</evidence>
<proteinExistence type="inferred from homology"/>
<evidence type="ECO:0000256" key="6">
    <source>
        <dbReference type="ARBA" id="ARBA00023136"/>
    </source>
</evidence>
<sequence>MLFVRRETFREFLSLYPITSLIVFLNTIMMIVTILFGWFSNDEWIYSWGGLTKESVIDGELYRLLTYSFLHSGMMHFLSNMVFTIIAAPAIEKLIGKMKFITLFFFSIFMAALAVILIPTAPYYLNVGESGFGYSLFGFYFYLVLFKKNVIDKESSKTIMVFIAVSWITTLIIPNISISAHIGGFIAGWLYAFFINKSLTRLKAMNSNSYYR</sequence>
<reference evidence="9 10" key="1">
    <citation type="submission" date="2018-12" db="EMBL/GenBank/DDBJ databases">
        <title>Bacillus chawlae sp. nov., Bacillus glennii sp. nov., and Bacillus saganii sp. nov. Isolated from the Vehicle Assembly Building at Kennedy Space Center where the Viking Spacecraft were Assembled.</title>
        <authorList>
            <person name="Seuylemezian A."/>
            <person name="Vaishampayan P."/>
        </authorList>
    </citation>
    <scope>NUCLEOTIDE SEQUENCE [LARGE SCALE GENOMIC DNA]</scope>
    <source>
        <strain evidence="9 10">L5</strain>
    </source>
</reference>
<gene>
    <name evidence="9" type="ORF">ELQ35_06055</name>
</gene>
<accession>A0A3S0W8H2</accession>
<evidence type="ECO:0000313" key="9">
    <source>
        <dbReference type="EMBL" id="RUQ29922.1"/>
    </source>
</evidence>
<dbReference type="EMBL" id="RYZZ01000007">
    <property type="protein sequence ID" value="RUQ29922.1"/>
    <property type="molecule type" value="Genomic_DNA"/>
</dbReference>
<evidence type="ECO:0000256" key="1">
    <source>
        <dbReference type="ARBA" id="ARBA00004141"/>
    </source>
</evidence>
<keyword evidence="4" id="KW-0378">Hydrolase</keyword>
<evidence type="ECO:0000256" key="7">
    <source>
        <dbReference type="SAM" id="Phobius"/>
    </source>
</evidence>
<evidence type="ECO:0000313" key="10">
    <source>
        <dbReference type="Proteomes" id="UP000267430"/>
    </source>
</evidence>
<dbReference type="AlphaFoldDB" id="A0A3S0W8H2"/>
<dbReference type="GO" id="GO:0016020">
    <property type="term" value="C:membrane"/>
    <property type="evidence" value="ECO:0007669"/>
    <property type="project" value="UniProtKB-SubCell"/>
</dbReference>
<dbReference type="InterPro" id="IPR022764">
    <property type="entry name" value="Peptidase_S54_rhomboid_dom"/>
</dbReference>
<dbReference type="Pfam" id="PF01694">
    <property type="entry name" value="Rhomboid"/>
    <property type="match status" value="1"/>
</dbReference>
<keyword evidence="9" id="KW-0645">Protease</keyword>
<keyword evidence="10" id="KW-1185">Reference proteome</keyword>
<name>A0A3S0W8H2_9BACI</name>
<dbReference type="GO" id="GO:0004252">
    <property type="term" value="F:serine-type endopeptidase activity"/>
    <property type="evidence" value="ECO:0007669"/>
    <property type="project" value="InterPro"/>
</dbReference>
<comment type="subcellular location">
    <subcellularLocation>
        <location evidence="1">Membrane</location>
        <topology evidence="1">Multi-pass membrane protein</topology>
    </subcellularLocation>
</comment>
<dbReference type="Proteomes" id="UP000267430">
    <property type="component" value="Unassembled WGS sequence"/>
</dbReference>
<evidence type="ECO:0000256" key="5">
    <source>
        <dbReference type="ARBA" id="ARBA00022989"/>
    </source>
</evidence>